<accession>A0A1H1RTE1</accession>
<dbReference type="InterPro" id="IPR036291">
    <property type="entry name" value="NAD(P)-bd_dom_sf"/>
</dbReference>
<organism evidence="8 9">
    <name type="scientific">Brevibacterium siliguriense</name>
    <dbReference type="NCBI Taxonomy" id="1136497"/>
    <lineage>
        <taxon>Bacteria</taxon>
        <taxon>Bacillati</taxon>
        <taxon>Actinomycetota</taxon>
        <taxon>Actinomycetes</taxon>
        <taxon>Micrococcales</taxon>
        <taxon>Brevibacteriaceae</taxon>
        <taxon>Brevibacterium</taxon>
    </lineage>
</organism>
<evidence type="ECO:0000256" key="4">
    <source>
        <dbReference type="ARBA" id="ARBA00023027"/>
    </source>
</evidence>
<dbReference type="InterPro" id="IPR006139">
    <property type="entry name" value="D-isomer_2_OHA_DH_cat_dom"/>
</dbReference>
<dbReference type="SUPFAM" id="SSF52283">
    <property type="entry name" value="Formate/glycerate dehydrogenase catalytic domain-like"/>
    <property type="match status" value="1"/>
</dbReference>
<dbReference type="Pfam" id="PF00389">
    <property type="entry name" value="2-Hacid_dh"/>
    <property type="match status" value="1"/>
</dbReference>
<dbReference type="InterPro" id="IPR006140">
    <property type="entry name" value="D-isomer_DH_NAD-bd"/>
</dbReference>
<dbReference type="Gene3D" id="3.40.50.720">
    <property type="entry name" value="NAD(P)-binding Rossmann-like Domain"/>
    <property type="match status" value="2"/>
</dbReference>
<evidence type="ECO:0000256" key="5">
    <source>
        <dbReference type="RuleBase" id="RU003719"/>
    </source>
</evidence>
<evidence type="ECO:0000256" key="3">
    <source>
        <dbReference type="ARBA" id="ARBA00023002"/>
    </source>
</evidence>
<evidence type="ECO:0000256" key="2">
    <source>
        <dbReference type="ARBA" id="ARBA00022605"/>
    </source>
</evidence>
<feature type="domain" description="D-isomer specific 2-hydroxyacid dehydrogenase catalytic" evidence="6">
    <location>
        <begin position="25"/>
        <end position="309"/>
    </location>
</feature>
<feature type="domain" description="D-isomer specific 2-hydroxyacid dehydrogenase NAD-binding" evidence="7">
    <location>
        <begin position="110"/>
        <end position="282"/>
    </location>
</feature>
<dbReference type="AlphaFoldDB" id="A0A1H1RTE1"/>
<reference evidence="9" key="1">
    <citation type="submission" date="2016-10" db="EMBL/GenBank/DDBJ databases">
        <authorList>
            <person name="Varghese N."/>
            <person name="Submissions S."/>
        </authorList>
    </citation>
    <scope>NUCLEOTIDE SEQUENCE [LARGE SCALE GENOMIC DNA]</scope>
    <source>
        <strain evidence="9">DSM 23676</strain>
    </source>
</reference>
<keyword evidence="3 5" id="KW-0560">Oxidoreductase</keyword>
<name>A0A1H1RTE1_9MICO</name>
<dbReference type="GO" id="GO:0008652">
    <property type="term" value="P:amino acid biosynthetic process"/>
    <property type="evidence" value="ECO:0007669"/>
    <property type="project" value="UniProtKB-KW"/>
</dbReference>
<dbReference type="SUPFAM" id="SSF51735">
    <property type="entry name" value="NAD(P)-binding Rossmann-fold domains"/>
    <property type="match status" value="1"/>
</dbReference>
<comment type="similarity">
    <text evidence="1 5">Belongs to the D-isomer specific 2-hydroxyacid dehydrogenase family.</text>
</comment>
<dbReference type="OrthoDB" id="117809at2"/>
<sequence length="313" mass="33491">MRIVVLDDYQQVAGMFANWSGLDAEVEFISRPIVDDDDLVRVLSGAEVVVAMRERTAFTSGRLERLPDLRLLVTTGRVNASIDVEAARAQGIVVCGTESTTSATPEMTWGLILSVLRSIPDEDAAVRGGGWQSTVGGDLDGHRLGVVGLGRLGTKVARVGAAFGMDVVAWSQNLDAERADALGVRAVSKDELFSTADVVTIHYKLSDRSRGLVGTAELEAMKPDSILVNTSRAGLVDTDALITVLEAGGIRGAGLDVHDEEPLPVDHRLRSTPSTVLTPHLGYVTEDTYRIFFTQAVEDIAAWIAGEPIRVLG</sequence>
<proteinExistence type="inferred from homology"/>
<dbReference type="PANTHER" id="PTHR42789">
    <property type="entry name" value="D-ISOMER SPECIFIC 2-HYDROXYACID DEHYDROGENASE FAMILY PROTEIN (AFU_ORTHOLOGUE AFUA_6G10090)"/>
    <property type="match status" value="1"/>
</dbReference>
<keyword evidence="9" id="KW-1185">Reference proteome</keyword>
<evidence type="ECO:0000313" key="9">
    <source>
        <dbReference type="Proteomes" id="UP000199597"/>
    </source>
</evidence>
<dbReference type="RefSeq" id="WP_092012180.1">
    <property type="nucleotide sequence ID" value="NZ_LT629766.1"/>
</dbReference>
<dbReference type="PANTHER" id="PTHR42789:SF1">
    <property type="entry name" value="D-ISOMER SPECIFIC 2-HYDROXYACID DEHYDROGENASE FAMILY PROTEIN (AFU_ORTHOLOGUE AFUA_6G10090)"/>
    <property type="match status" value="1"/>
</dbReference>
<dbReference type="CDD" id="cd12169">
    <property type="entry name" value="PGDH_like_1"/>
    <property type="match status" value="1"/>
</dbReference>
<evidence type="ECO:0000259" key="6">
    <source>
        <dbReference type="Pfam" id="PF00389"/>
    </source>
</evidence>
<dbReference type="InterPro" id="IPR050857">
    <property type="entry name" value="D-2-hydroxyacid_DH"/>
</dbReference>
<protein>
    <submittedName>
        <fullName evidence="8">Lactate dehydrogenase</fullName>
    </submittedName>
</protein>
<dbReference type="Proteomes" id="UP000199597">
    <property type="component" value="Chromosome I"/>
</dbReference>
<dbReference type="GO" id="GO:0016616">
    <property type="term" value="F:oxidoreductase activity, acting on the CH-OH group of donors, NAD or NADP as acceptor"/>
    <property type="evidence" value="ECO:0007669"/>
    <property type="project" value="InterPro"/>
</dbReference>
<evidence type="ECO:0000313" key="8">
    <source>
        <dbReference type="EMBL" id="SDS38972.1"/>
    </source>
</evidence>
<evidence type="ECO:0000259" key="7">
    <source>
        <dbReference type="Pfam" id="PF02826"/>
    </source>
</evidence>
<evidence type="ECO:0000256" key="1">
    <source>
        <dbReference type="ARBA" id="ARBA00005854"/>
    </source>
</evidence>
<dbReference type="Pfam" id="PF02826">
    <property type="entry name" value="2-Hacid_dh_C"/>
    <property type="match status" value="1"/>
</dbReference>
<dbReference type="PROSITE" id="PS00065">
    <property type="entry name" value="D_2_HYDROXYACID_DH_1"/>
    <property type="match status" value="1"/>
</dbReference>
<dbReference type="EMBL" id="LT629766">
    <property type="protein sequence ID" value="SDS38972.1"/>
    <property type="molecule type" value="Genomic_DNA"/>
</dbReference>
<keyword evidence="2" id="KW-0028">Amino-acid biosynthesis</keyword>
<gene>
    <name evidence="8" type="ORF">SAMN04489752_1612</name>
</gene>
<dbReference type="InterPro" id="IPR029752">
    <property type="entry name" value="D-isomer_DH_CS1"/>
</dbReference>
<dbReference type="STRING" id="1136497.SAMN04489752_1612"/>
<dbReference type="GO" id="GO:0051287">
    <property type="term" value="F:NAD binding"/>
    <property type="evidence" value="ECO:0007669"/>
    <property type="project" value="InterPro"/>
</dbReference>
<keyword evidence="4" id="KW-0520">NAD</keyword>